<keyword evidence="3" id="KW-0378">Hydrolase</keyword>
<evidence type="ECO:0000256" key="3">
    <source>
        <dbReference type="ARBA" id="ARBA00022801"/>
    </source>
</evidence>
<dbReference type="GO" id="GO:0006145">
    <property type="term" value="P:purine nucleobase catabolic process"/>
    <property type="evidence" value="ECO:0007669"/>
    <property type="project" value="TreeGrafter"/>
</dbReference>
<keyword evidence="4" id="KW-0665">Pyrimidine biosynthesis</keyword>
<dbReference type="PANTHER" id="PTHR43668">
    <property type="entry name" value="ALLANTOINASE"/>
    <property type="match status" value="1"/>
</dbReference>
<evidence type="ECO:0000256" key="2">
    <source>
        <dbReference type="ARBA" id="ARBA00022723"/>
    </source>
</evidence>
<dbReference type="GO" id="GO:0004038">
    <property type="term" value="F:allantoinase activity"/>
    <property type="evidence" value="ECO:0007669"/>
    <property type="project" value="TreeGrafter"/>
</dbReference>
<reference evidence="6" key="2">
    <citation type="journal article" date="2014" name="ISME J.">
        <title>Microbial stratification in low pH oxic and suboxic macroscopic growths along an acid mine drainage.</title>
        <authorList>
            <person name="Mendez-Garcia C."/>
            <person name="Mesa V."/>
            <person name="Sprenger R.R."/>
            <person name="Richter M."/>
            <person name="Diez M.S."/>
            <person name="Solano J."/>
            <person name="Bargiela R."/>
            <person name="Golyshina O.V."/>
            <person name="Manteca A."/>
            <person name="Ramos J.L."/>
            <person name="Gallego J.R."/>
            <person name="Llorente I."/>
            <person name="Martins Dos Santos V.A."/>
            <person name="Jensen O.N."/>
            <person name="Pelaez A.I."/>
            <person name="Sanchez J."/>
            <person name="Ferrer M."/>
        </authorList>
    </citation>
    <scope>NUCLEOTIDE SEQUENCE</scope>
</reference>
<gene>
    <name evidence="6" type="ORF">B1B_15779</name>
</gene>
<comment type="caution">
    <text evidence="6">The sequence shown here is derived from an EMBL/GenBank/DDBJ whole genome shotgun (WGS) entry which is preliminary data.</text>
</comment>
<comment type="cofactor">
    <cofactor evidence="1">
        <name>Zn(2+)</name>
        <dbReference type="ChEBI" id="CHEBI:29105"/>
    </cofactor>
</comment>
<dbReference type="Gene3D" id="2.30.40.10">
    <property type="entry name" value="Urease, subunit C, domain 1"/>
    <property type="match status" value="1"/>
</dbReference>
<dbReference type="InterPro" id="IPR002195">
    <property type="entry name" value="Dihydroorotase_CS"/>
</dbReference>
<dbReference type="GO" id="GO:0005737">
    <property type="term" value="C:cytoplasm"/>
    <property type="evidence" value="ECO:0007669"/>
    <property type="project" value="TreeGrafter"/>
</dbReference>
<feature type="domain" description="Dihydroorotase catalytic" evidence="5">
    <location>
        <begin position="62"/>
        <end position="134"/>
    </location>
</feature>
<evidence type="ECO:0000259" key="5">
    <source>
        <dbReference type="Pfam" id="PF12890"/>
    </source>
</evidence>
<protein>
    <submittedName>
        <fullName evidence="6">Allantoinase</fullName>
    </submittedName>
</protein>
<evidence type="ECO:0000256" key="1">
    <source>
        <dbReference type="ARBA" id="ARBA00001947"/>
    </source>
</evidence>
<dbReference type="InterPro" id="IPR032466">
    <property type="entry name" value="Metal_Hydrolase"/>
</dbReference>
<dbReference type="Pfam" id="PF12890">
    <property type="entry name" value="DHOase"/>
    <property type="match status" value="1"/>
</dbReference>
<dbReference type="AlphaFoldDB" id="T0Z2K4"/>
<proteinExistence type="predicted"/>
<dbReference type="EMBL" id="AUZY01010494">
    <property type="protein sequence ID" value="EQD38472.1"/>
    <property type="molecule type" value="Genomic_DNA"/>
</dbReference>
<dbReference type="SUPFAM" id="SSF51556">
    <property type="entry name" value="Metallo-dependent hydrolases"/>
    <property type="match status" value="1"/>
</dbReference>
<dbReference type="PROSITE" id="PS00482">
    <property type="entry name" value="DIHYDROOROTASE_1"/>
    <property type="match status" value="1"/>
</dbReference>
<keyword evidence="2" id="KW-0479">Metal-binding</keyword>
<dbReference type="PANTHER" id="PTHR43668:SF2">
    <property type="entry name" value="ALLANTOINASE"/>
    <property type="match status" value="1"/>
</dbReference>
<dbReference type="Gene3D" id="3.20.20.140">
    <property type="entry name" value="Metal-dependent hydrolases"/>
    <property type="match status" value="1"/>
</dbReference>
<dbReference type="GO" id="GO:0046872">
    <property type="term" value="F:metal ion binding"/>
    <property type="evidence" value="ECO:0007669"/>
    <property type="project" value="UniProtKB-KW"/>
</dbReference>
<dbReference type="InterPro" id="IPR011059">
    <property type="entry name" value="Metal-dep_hydrolase_composite"/>
</dbReference>
<accession>T0Z2K4</accession>
<dbReference type="InterPro" id="IPR024403">
    <property type="entry name" value="DHOase_cat"/>
</dbReference>
<reference evidence="6" key="1">
    <citation type="submission" date="2013-08" db="EMBL/GenBank/DDBJ databases">
        <authorList>
            <person name="Mendez C."/>
            <person name="Richter M."/>
            <person name="Ferrer M."/>
            <person name="Sanchez J."/>
        </authorList>
    </citation>
    <scope>NUCLEOTIDE SEQUENCE</scope>
</reference>
<sequence length="135" mass="14465">MPVRRERSRAPVAPAPVPEEVYSGRILRNGRLTTVDVGIAGERIVAVKAHLTGGKRHDLGEQVLLPSALDLHVHFRDPGPPGAEESFDTGTLQAVYGGVGAVVDMPNTVPPVDSLDHLEEKEGRARGRAHCDVLL</sequence>
<dbReference type="SUPFAM" id="SSF51338">
    <property type="entry name" value="Composite domain of metallo-dependent hydrolases"/>
    <property type="match status" value="1"/>
</dbReference>
<name>T0Z2K4_9ZZZZ</name>
<organism evidence="6">
    <name type="scientific">mine drainage metagenome</name>
    <dbReference type="NCBI Taxonomy" id="410659"/>
    <lineage>
        <taxon>unclassified sequences</taxon>
        <taxon>metagenomes</taxon>
        <taxon>ecological metagenomes</taxon>
    </lineage>
</organism>
<evidence type="ECO:0000313" key="6">
    <source>
        <dbReference type="EMBL" id="EQD38472.1"/>
    </source>
</evidence>
<dbReference type="InterPro" id="IPR050138">
    <property type="entry name" value="DHOase/Allantoinase_Hydrolase"/>
</dbReference>
<feature type="non-terminal residue" evidence="6">
    <location>
        <position position="135"/>
    </location>
</feature>
<evidence type="ECO:0000256" key="4">
    <source>
        <dbReference type="ARBA" id="ARBA00022975"/>
    </source>
</evidence>